<evidence type="ECO:0000313" key="3">
    <source>
        <dbReference type="EMBL" id="MPM26291.1"/>
    </source>
</evidence>
<dbReference type="AlphaFoldDB" id="A0A644YEI8"/>
<sequence>MTVHGIVFYTARAFALALPAGLLFLALRGLWLRRKGISFSGRKEAINFLMVFYLAALVQITVIRDWSRLAALWALPHSIATIQIVPLVETLKQSQAGPWAVIYPVAGNLLWFFPLGLLAGIKKPDIGAGRMALISFSLSLSIEFLQWVLGTGISDIDDVIFNVCGALAGLLSQRLLRRLYFPDKL</sequence>
<comment type="caution">
    <text evidence="3">The sequence shown here is derived from an EMBL/GenBank/DDBJ whole genome shotgun (WGS) entry which is preliminary data.</text>
</comment>
<dbReference type="Pfam" id="PF04892">
    <property type="entry name" value="VanZ"/>
    <property type="match status" value="1"/>
</dbReference>
<feature type="transmembrane region" description="Helical" evidence="1">
    <location>
        <begin position="45"/>
        <end position="63"/>
    </location>
</feature>
<protein>
    <recommendedName>
        <fullName evidence="2">VanZ-like domain-containing protein</fullName>
    </recommendedName>
</protein>
<keyword evidence="1" id="KW-1133">Transmembrane helix</keyword>
<evidence type="ECO:0000256" key="1">
    <source>
        <dbReference type="SAM" id="Phobius"/>
    </source>
</evidence>
<evidence type="ECO:0000259" key="2">
    <source>
        <dbReference type="Pfam" id="PF04892"/>
    </source>
</evidence>
<keyword evidence="1" id="KW-0812">Transmembrane</keyword>
<feature type="transmembrane region" description="Helical" evidence="1">
    <location>
        <begin position="101"/>
        <end position="121"/>
    </location>
</feature>
<dbReference type="InterPro" id="IPR053150">
    <property type="entry name" value="Teicoplanin_resist-assoc"/>
</dbReference>
<dbReference type="EMBL" id="VSSQ01004698">
    <property type="protein sequence ID" value="MPM26291.1"/>
    <property type="molecule type" value="Genomic_DNA"/>
</dbReference>
<gene>
    <name evidence="3" type="ORF">SDC9_72792</name>
</gene>
<feature type="transmembrane region" description="Helical" evidence="1">
    <location>
        <begin position="6"/>
        <end position="25"/>
    </location>
</feature>
<reference evidence="3" key="1">
    <citation type="submission" date="2019-08" db="EMBL/GenBank/DDBJ databases">
        <authorList>
            <person name="Kucharzyk K."/>
            <person name="Murdoch R.W."/>
            <person name="Higgins S."/>
            <person name="Loffler F."/>
        </authorList>
    </citation>
    <scope>NUCLEOTIDE SEQUENCE</scope>
</reference>
<dbReference type="InterPro" id="IPR006976">
    <property type="entry name" value="VanZ-like"/>
</dbReference>
<name>A0A644YEI8_9ZZZZ</name>
<keyword evidence="1" id="KW-0472">Membrane</keyword>
<dbReference type="PANTHER" id="PTHR36834:SF2">
    <property type="entry name" value="MEMBRANE PROTEIN"/>
    <property type="match status" value="1"/>
</dbReference>
<dbReference type="PANTHER" id="PTHR36834">
    <property type="entry name" value="MEMBRANE PROTEIN-RELATED"/>
    <property type="match status" value="1"/>
</dbReference>
<accession>A0A644YEI8</accession>
<organism evidence="3">
    <name type="scientific">bioreactor metagenome</name>
    <dbReference type="NCBI Taxonomy" id="1076179"/>
    <lineage>
        <taxon>unclassified sequences</taxon>
        <taxon>metagenomes</taxon>
        <taxon>ecological metagenomes</taxon>
    </lineage>
</organism>
<proteinExistence type="predicted"/>
<feature type="domain" description="VanZ-like" evidence="2">
    <location>
        <begin position="51"/>
        <end position="176"/>
    </location>
</feature>